<dbReference type="RefSeq" id="WP_130854663.1">
    <property type="nucleotide sequence ID" value="NZ_JBHLWO010000001.1"/>
</dbReference>
<keyword evidence="5" id="KW-0472">Membrane</keyword>
<dbReference type="PANTHER" id="PTHR30606">
    <property type="entry name" value="LIPID A BIOSYNTHESIS LAUROYL ACYLTRANSFERASE"/>
    <property type="match status" value="1"/>
</dbReference>
<comment type="subcellular location">
    <subcellularLocation>
        <location evidence="1">Cell inner membrane</location>
    </subcellularLocation>
</comment>
<name>A0ABV6HGS6_9SPHI</name>
<evidence type="ECO:0000256" key="3">
    <source>
        <dbReference type="ARBA" id="ARBA00022519"/>
    </source>
</evidence>
<dbReference type="EMBL" id="JBHLWO010000001">
    <property type="protein sequence ID" value="MFC0317365.1"/>
    <property type="molecule type" value="Genomic_DNA"/>
</dbReference>
<evidence type="ECO:0000256" key="1">
    <source>
        <dbReference type="ARBA" id="ARBA00004533"/>
    </source>
</evidence>
<evidence type="ECO:0000256" key="2">
    <source>
        <dbReference type="ARBA" id="ARBA00022475"/>
    </source>
</evidence>
<comment type="caution">
    <text evidence="7">The sequence shown here is derived from an EMBL/GenBank/DDBJ whole genome shotgun (WGS) entry which is preliminary data.</text>
</comment>
<sequence>MFLLNILKKLPLSVLYLLSDCLAFIAFSIVKYRRKVVFDNLSKAFPDKERKELSKIARKFYKHMADWLVETLKASNLSEAQLRKRVDFRNTASIREYLDQDKSVIVLTAHQFNWEWVLLSGCLAFETPIDAIYMPVNNKRVESLLLAIRSRFGGLPIPKDEALPTLIKRIKKKRIIAMVADQRPPQHVTDKYWAHFLQQETAFYPGAESLPKFTKLPVFFLRTRKIGRGRYTVSIEKIAEPPYDYLKKEIMPTYIEKVEELLKEHPDNWLWTHKRWKYARGAYE</sequence>
<keyword evidence="6 7" id="KW-0012">Acyltransferase</keyword>
<accession>A0ABV6HGS6</accession>
<keyword evidence="3" id="KW-0997">Cell inner membrane</keyword>
<keyword evidence="4" id="KW-0808">Transferase</keyword>
<dbReference type="CDD" id="cd07984">
    <property type="entry name" value="LPLAT_LABLAT-like"/>
    <property type="match status" value="1"/>
</dbReference>
<dbReference type="InterPro" id="IPR004960">
    <property type="entry name" value="LipA_acyltrans"/>
</dbReference>
<evidence type="ECO:0000313" key="7">
    <source>
        <dbReference type="EMBL" id="MFC0317365.1"/>
    </source>
</evidence>
<dbReference type="Pfam" id="PF03279">
    <property type="entry name" value="Lip_A_acyltrans"/>
    <property type="match status" value="1"/>
</dbReference>
<evidence type="ECO:0000256" key="6">
    <source>
        <dbReference type="ARBA" id="ARBA00023315"/>
    </source>
</evidence>
<gene>
    <name evidence="7" type="ORF">ACFFI0_03545</name>
</gene>
<evidence type="ECO:0000256" key="5">
    <source>
        <dbReference type="ARBA" id="ARBA00023136"/>
    </source>
</evidence>
<dbReference type="PANTHER" id="PTHR30606:SF10">
    <property type="entry name" value="PHOSPHATIDYLINOSITOL MANNOSIDE ACYLTRANSFERASE"/>
    <property type="match status" value="1"/>
</dbReference>
<evidence type="ECO:0000256" key="4">
    <source>
        <dbReference type="ARBA" id="ARBA00022679"/>
    </source>
</evidence>
<keyword evidence="2" id="KW-1003">Cell membrane</keyword>
<reference evidence="7 8" key="1">
    <citation type="submission" date="2024-09" db="EMBL/GenBank/DDBJ databases">
        <authorList>
            <person name="Sun Q."/>
            <person name="Mori K."/>
        </authorList>
    </citation>
    <scope>NUCLEOTIDE SEQUENCE [LARGE SCALE GENOMIC DNA]</scope>
    <source>
        <strain evidence="7 8">CCM 7765</strain>
    </source>
</reference>
<protein>
    <submittedName>
        <fullName evidence="7">Lysophospholipid acyltransferase family protein</fullName>
    </submittedName>
</protein>
<dbReference type="GO" id="GO:0016746">
    <property type="term" value="F:acyltransferase activity"/>
    <property type="evidence" value="ECO:0007669"/>
    <property type="project" value="UniProtKB-KW"/>
</dbReference>
<proteinExistence type="predicted"/>
<organism evidence="7 8">
    <name type="scientific">Olivibacter oleidegradans</name>
    <dbReference type="NCBI Taxonomy" id="760123"/>
    <lineage>
        <taxon>Bacteria</taxon>
        <taxon>Pseudomonadati</taxon>
        <taxon>Bacteroidota</taxon>
        <taxon>Sphingobacteriia</taxon>
        <taxon>Sphingobacteriales</taxon>
        <taxon>Sphingobacteriaceae</taxon>
        <taxon>Olivibacter</taxon>
    </lineage>
</organism>
<dbReference type="Proteomes" id="UP001589774">
    <property type="component" value="Unassembled WGS sequence"/>
</dbReference>
<evidence type="ECO:0000313" key="8">
    <source>
        <dbReference type="Proteomes" id="UP001589774"/>
    </source>
</evidence>
<keyword evidence="8" id="KW-1185">Reference proteome</keyword>